<dbReference type="AlphaFoldDB" id="A0A6M5YYN8"/>
<name>A0A6M5YYN8_9BACT</name>
<dbReference type="KEGG" id="ftj:FTUN_6161"/>
<dbReference type="EMBL" id="CP053452">
    <property type="protein sequence ID" value="QJW98566.1"/>
    <property type="molecule type" value="Genomic_DNA"/>
</dbReference>
<evidence type="ECO:0000313" key="2">
    <source>
        <dbReference type="EMBL" id="QJW98566.1"/>
    </source>
</evidence>
<accession>A0A6M5YYN8</accession>
<evidence type="ECO:0000313" key="3">
    <source>
        <dbReference type="Proteomes" id="UP000503447"/>
    </source>
</evidence>
<dbReference type="Proteomes" id="UP000503447">
    <property type="component" value="Chromosome"/>
</dbReference>
<keyword evidence="3" id="KW-1185">Reference proteome</keyword>
<sequence>MTPAAPHGRCRRTGQRAARPPLATASCGCGRSDRAAADGGSGWSSEMRVGNLGVF</sequence>
<organism evidence="2 3">
    <name type="scientific">Frigoriglobus tundricola</name>
    <dbReference type="NCBI Taxonomy" id="2774151"/>
    <lineage>
        <taxon>Bacteria</taxon>
        <taxon>Pseudomonadati</taxon>
        <taxon>Planctomycetota</taxon>
        <taxon>Planctomycetia</taxon>
        <taxon>Gemmatales</taxon>
        <taxon>Gemmataceae</taxon>
        <taxon>Frigoriglobus</taxon>
    </lineage>
</organism>
<feature type="region of interest" description="Disordered" evidence="1">
    <location>
        <begin position="1"/>
        <end position="43"/>
    </location>
</feature>
<proteinExistence type="predicted"/>
<reference evidence="3" key="1">
    <citation type="submission" date="2020-05" db="EMBL/GenBank/DDBJ databases">
        <title>Frigoriglobus tundricola gen. nov., sp. nov., a psychrotolerant cellulolytic planctomycete of the family Gemmataceae with two divergent copies of 16S rRNA gene.</title>
        <authorList>
            <person name="Kulichevskaya I.S."/>
            <person name="Ivanova A.A."/>
            <person name="Naumoff D.G."/>
            <person name="Beletsky A.V."/>
            <person name="Rijpstra W.I.C."/>
            <person name="Sinninghe Damste J.S."/>
            <person name="Mardanov A.V."/>
            <person name="Ravin N.V."/>
            <person name="Dedysh S.N."/>
        </authorList>
    </citation>
    <scope>NUCLEOTIDE SEQUENCE [LARGE SCALE GENOMIC DNA]</scope>
    <source>
        <strain evidence="3">PL17</strain>
    </source>
</reference>
<evidence type="ECO:0000256" key="1">
    <source>
        <dbReference type="SAM" id="MobiDB-lite"/>
    </source>
</evidence>
<protein>
    <submittedName>
        <fullName evidence="2">Uncharacterized protein</fullName>
    </submittedName>
</protein>
<gene>
    <name evidence="2" type="ORF">FTUN_6161</name>
</gene>